<accession>A0A955RHA0</accession>
<evidence type="ECO:0000313" key="4">
    <source>
        <dbReference type="Proteomes" id="UP000775877"/>
    </source>
</evidence>
<reference evidence="3" key="2">
    <citation type="journal article" date="2021" name="Microbiome">
        <title>Successional dynamics and alternative stable states in a saline activated sludge microbial community over 9 years.</title>
        <authorList>
            <person name="Wang Y."/>
            <person name="Ye J."/>
            <person name="Ju F."/>
            <person name="Liu L."/>
            <person name="Boyd J.A."/>
            <person name="Deng Y."/>
            <person name="Parks D.H."/>
            <person name="Jiang X."/>
            <person name="Yin X."/>
            <person name="Woodcroft B.J."/>
            <person name="Tyson G.W."/>
            <person name="Hugenholtz P."/>
            <person name="Polz M.F."/>
            <person name="Zhang T."/>
        </authorList>
    </citation>
    <scope>NUCLEOTIDE SEQUENCE</scope>
    <source>
        <strain evidence="3">HKST-UBA13</strain>
    </source>
</reference>
<organism evidence="3 4">
    <name type="scientific">Candidatus Dojkabacteria bacterium</name>
    <dbReference type="NCBI Taxonomy" id="2099670"/>
    <lineage>
        <taxon>Bacteria</taxon>
        <taxon>Candidatus Dojkabacteria</taxon>
    </lineage>
</organism>
<feature type="transmembrane region" description="Helical" evidence="1">
    <location>
        <begin position="13"/>
        <end position="36"/>
    </location>
</feature>
<dbReference type="EMBL" id="JAGQLJ010000133">
    <property type="protein sequence ID" value="MCA9381569.1"/>
    <property type="molecule type" value="Genomic_DNA"/>
</dbReference>
<name>A0A955RHA0_9BACT</name>
<gene>
    <name evidence="3" type="ORF">KC678_04855</name>
</gene>
<dbReference type="SUPFAM" id="SSF82861">
    <property type="entry name" value="Mechanosensitive channel protein MscS (YggB), transmembrane region"/>
    <property type="match status" value="1"/>
</dbReference>
<keyword evidence="1" id="KW-0472">Membrane</keyword>
<feature type="transmembrane region" description="Helical" evidence="1">
    <location>
        <begin position="57"/>
        <end position="77"/>
    </location>
</feature>
<dbReference type="Gene3D" id="1.10.287.1260">
    <property type="match status" value="1"/>
</dbReference>
<protein>
    <recommendedName>
        <fullName evidence="2">Mechanosensitive ion channel transmembrane helices 2/3 domain-containing protein</fullName>
    </recommendedName>
</protein>
<sequence length="160" mass="17395">MNLLPQNLELLDLIPALAIITGGLIIGLIIQIIILVRIRQLFKKTKFTYDDRLVNSLGNSPIIYSLLAAIYIASFTLDIPQDGLNLLKQFLIVISLVELTIIVSRISGISVEVYLRKVSGDSSASLFTNAARILVYIVGFLIISQTLGINITAALTALGV</sequence>
<reference evidence="3" key="1">
    <citation type="submission" date="2020-04" db="EMBL/GenBank/DDBJ databases">
        <authorList>
            <person name="Zhang T."/>
        </authorList>
    </citation>
    <scope>NUCLEOTIDE SEQUENCE</scope>
    <source>
        <strain evidence="3">HKST-UBA13</strain>
    </source>
</reference>
<feature type="transmembrane region" description="Helical" evidence="1">
    <location>
        <begin position="133"/>
        <end position="158"/>
    </location>
</feature>
<evidence type="ECO:0000259" key="2">
    <source>
        <dbReference type="Pfam" id="PF21088"/>
    </source>
</evidence>
<dbReference type="InterPro" id="IPR011014">
    <property type="entry name" value="MscS_channel_TM-2"/>
</dbReference>
<comment type="caution">
    <text evidence="3">The sequence shown here is derived from an EMBL/GenBank/DDBJ whole genome shotgun (WGS) entry which is preliminary data.</text>
</comment>
<dbReference type="Proteomes" id="UP000775877">
    <property type="component" value="Unassembled WGS sequence"/>
</dbReference>
<keyword evidence="1" id="KW-1133">Transmembrane helix</keyword>
<feature type="non-terminal residue" evidence="3">
    <location>
        <position position="160"/>
    </location>
</feature>
<feature type="domain" description="Mechanosensitive ion channel transmembrane helices 2/3" evidence="2">
    <location>
        <begin position="131"/>
        <end position="160"/>
    </location>
</feature>
<keyword evidence="1" id="KW-0812">Transmembrane</keyword>
<dbReference type="GO" id="GO:0016020">
    <property type="term" value="C:membrane"/>
    <property type="evidence" value="ECO:0007669"/>
    <property type="project" value="InterPro"/>
</dbReference>
<dbReference type="InterPro" id="IPR049142">
    <property type="entry name" value="MS_channel_1st"/>
</dbReference>
<dbReference type="AlphaFoldDB" id="A0A955RHA0"/>
<dbReference type="Pfam" id="PF21088">
    <property type="entry name" value="MS_channel_1st"/>
    <property type="match status" value="1"/>
</dbReference>
<proteinExistence type="predicted"/>
<feature type="transmembrane region" description="Helical" evidence="1">
    <location>
        <begin position="89"/>
        <end position="113"/>
    </location>
</feature>
<evidence type="ECO:0000313" key="3">
    <source>
        <dbReference type="EMBL" id="MCA9381569.1"/>
    </source>
</evidence>
<evidence type="ECO:0000256" key="1">
    <source>
        <dbReference type="SAM" id="Phobius"/>
    </source>
</evidence>